<dbReference type="AlphaFoldDB" id="A0AAD6S284"/>
<comment type="caution">
    <text evidence="2">The sequence shown here is derived from an EMBL/GenBank/DDBJ whole genome shotgun (WGS) entry which is preliminary data.</text>
</comment>
<evidence type="ECO:0000256" key="1">
    <source>
        <dbReference type="SAM" id="MobiDB-lite"/>
    </source>
</evidence>
<organism evidence="2 3">
    <name type="scientific">Mycena alexandri</name>
    <dbReference type="NCBI Taxonomy" id="1745969"/>
    <lineage>
        <taxon>Eukaryota</taxon>
        <taxon>Fungi</taxon>
        <taxon>Dikarya</taxon>
        <taxon>Basidiomycota</taxon>
        <taxon>Agaricomycotina</taxon>
        <taxon>Agaricomycetes</taxon>
        <taxon>Agaricomycetidae</taxon>
        <taxon>Agaricales</taxon>
        <taxon>Marasmiineae</taxon>
        <taxon>Mycenaceae</taxon>
        <taxon>Mycena</taxon>
    </lineage>
</organism>
<feature type="region of interest" description="Disordered" evidence="1">
    <location>
        <begin position="160"/>
        <end position="199"/>
    </location>
</feature>
<feature type="compositionally biased region" description="Basic residues" evidence="1">
    <location>
        <begin position="179"/>
        <end position="189"/>
    </location>
</feature>
<feature type="compositionally biased region" description="Basic and acidic residues" evidence="1">
    <location>
        <begin position="680"/>
        <end position="699"/>
    </location>
</feature>
<evidence type="ECO:0000313" key="2">
    <source>
        <dbReference type="EMBL" id="KAJ7019894.1"/>
    </source>
</evidence>
<dbReference type="EMBL" id="JARJCM010000281">
    <property type="protein sequence ID" value="KAJ7019894.1"/>
    <property type="molecule type" value="Genomic_DNA"/>
</dbReference>
<accession>A0AAD6S284</accession>
<protein>
    <submittedName>
        <fullName evidence="2">Uncharacterized protein</fullName>
    </submittedName>
</protein>
<gene>
    <name evidence="2" type="ORF">C8F04DRAFT_1320914</name>
</gene>
<sequence>MCAKNYKPSRPKLSSKRSHNEKIFSQNLKRHTAELTLSAELVLGPEEFGWNKRRSLQLRTASSRHQFMSLRRRFGPLDHPWVSRAQTRSQRQTASGAVFDLVTTYARESNTRVTRTLWICGKFRLGACSNSAALRRNAQAAAASPSKCRMGETAAKSCGMSAENQPARSPNPVEEPKCRKPVVRSRSRLTPRSPRVSRVENQERVKLNVVPRSSTCSTKVASDASVSRGQLAFTFMERKVPRPKRVEYREEIPEEGVSRGVVPVPRPEAETQADVRELNVLLRNRTARSLVEARILGNRPFGSIARLPHLESSQFSSREFLPLFAGSWTFNPDNHSNAERVHLQIQTESRISGPPDARRRIKPGLAISTSGRYSDFEMPIFCIIPVKQLRPHFSRLSPGHTHTDAIGGGRQSMNAPDAILCPQLVLVALNSKTTTQKNGKLRLWAVLASQRYREHAQARDVAERSRGTNPFEDRTRGVGAGEERQGGEELVSLGAGVGEEQCQADKYPGGRARGNGDDSANLHTAARFQAPRCPPLRNPKYTRTLNDEVRGLKSEEKAAAAKTIVETTLGAADDAPKGSVCNACAVPQSETPSVKLHATKAEAYAPTETRAQEGELDVVPRHADIVTAYAVDESAQREIILSDPAVDILPRAKGTCGGGLDERGAPQSWVGSSRILQEEKELRSRGQNDERTHVDDGVGARRRYSGERTAGPSSATRSSLRVSIRTRIPSALLRVLRATSSGTHLIAKTHSPRLMITQVTCSVVVTSPAQQSGARHGLHVRVHAGSGTQGQRGRKGQQEPFTRQESRTERKEVVPKESI</sequence>
<feature type="compositionally biased region" description="Basic and acidic residues" evidence="1">
    <location>
        <begin position="802"/>
        <end position="819"/>
    </location>
</feature>
<feature type="compositionally biased region" description="Basic residues" evidence="1">
    <location>
        <begin position="7"/>
        <end position="19"/>
    </location>
</feature>
<feature type="region of interest" description="Disordered" evidence="1">
    <location>
        <begin position="458"/>
        <end position="485"/>
    </location>
</feature>
<evidence type="ECO:0000313" key="3">
    <source>
        <dbReference type="Proteomes" id="UP001218188"/>
    </source>
</evidence>
<reference evidence="2" key="1">
    <citation type="submission" date="2023-03" db="EMBL/GenBank/DDBJ databases">
        <title>Massive genome expansion in bonnet fungi (Mycena s.s.) driven by repeated elements and novel gene families across ecological guilds.</title>
        <authorList>
            <consortium name="Lawrence Berkeley National Laboratory"/>
            <person name="Harder C.B."/>
            <person name="Miyauchi S."/>
            <person name="Viragh M."/>
            <person name="Kuo A."/>
            <person name="Thoen E."/>
            <person name="Andreopoulos B."/>
            <person name="Lu D."/>
            <person name="Skrede I."/>
            <person name="Drula E."/>
            <person name="Henrissat B."/>
            <person name="Morin E."/>
            <person name="Kohler A."/>
            <person name="Barry K."/>
            <person name="LaButti K."/>
            <person name="Morin E."/>
            <person name="Salamov A."/>
            <person name="Lipzen A."/>
            <person name="Mereny Z."/>
            <person name="Hegedus B."/>
            <person name="Baldrian P."/>
            <person name="Stursova M."/>
            <person name="Weitz H."/>
            <person name="Taylor A."/>
            <person name="Grigoriev I.V."/>
            <person name="Nagy L.G."/>
            <person name="Martin F."/>
            <person name="Kauserud H."/>
        </authorList>
    </citation>
    <scope>NUCLEOTIDE SEQUENCE</scope>
    <source>
        <strain evidence="2">CBHHK200</strain>
    </source>
</reference>
<feature type="region of interest" description="Disordered" evidence="1">
    <location>
        <begin position="783"/>
        <end position="819"/>
    </location>
</feature>
<name>A0AAD6S284_9AGAR</name>
<feature type="region of interest" description="Disordered" evidence="1">
    <location>
        <begin position="680"/>
        <end position="722"/>
    </location>
</feature>
<dbReference type="Proteomes" id="UP001218188">
    <property type="component" value="Unassembled WGS sequence"/>
</dbReference>
<proteinExistence type="predicted"/>
<keyword evidence="3" id="KW-1185">Reference proteome</keyword>
<feature type="compositionally biased region" description="Polar residues" evidence="1">
    <location>
        <begin position="711"/>
        <end position="721"/>
    </location>
</feature>
<feature type="region of interest" description="Disordered" evidence="1">
    <location>
        <begin position="1"/>
        <end position="21"/>
    </location>
</feature>